<accession>A0A7R8AJQ4</accession>
<keyword evidence="3" id="KW-1185">Reference proteome</keyword>
<dbReference type="GO" id="GO:0044281">
    <property type="term" value="P:small molecule metabolic process"/>
    <property type="evidence" value="ECO:0007669"/>
    <property type="project" value="UniProtKB-ARBA"/>
</dbReference>
<gene>
    <name evidence="2" type="ORF">APUU_20332A</name>
</gene>
<dbReference type="EMBL" id="AP024444">
    <property type="protein sequence ID" value="BCS19900.1"/>
    <property type="molecule type" value="Genomic_DNA"/>
</dbReference>
<dbReference type="PROSITE" id="PS50075">
    <property type="entry name" value="CARRIER"/>
    <property type="match status" value="1"/>
</dbReference>
<protein>
    <recommendedName>
        <fullName evidence="1">Carrier domain-containing protein</fullName>
    </recommendedName>
</protein>
<dbReference type="Pfam" id="PF00550">
    <property type="entry name" value="PP-binding"/>
    <property type="match status" value="1"/>
</dbReference>
<evidence type="ECO:0000313" key="2">
    <source>
        <dbReference type="EMBL" id="BCS19900.1"/>
    </source>
</evidence>
<name>A0A7R8AJQ4_9EURO</name>
<dbReference type="InterPro" id="IPR029058">
    <property type="entry name" value="AB_hydrolase_fold"/>
</dbReference>
<dbReference type="SUPFAM" id="SSF53474">
    <property type="entry name" value="alpha/beta-Hydrolases"/>
    <property type="match status" value="1"/>
</dbReference>
<dbReference type="SUPFAM" id="SSF47336">
    <property type="entry name" value="ACP-like"/>
    <property type="match status" value="1"/>
</dbReference>
<dbReference type="KEGG" id="apuu:APUU_20332A"/>
<dbReference type="Gene3D" id="3.30.300.30">
    <property type="match status" value="1"/>
</dbReference>
<dbReference type="AlphaFoldDB" id="A0A7R8AJQ4"/>
<dbReference type="InterPro" id="IPR001031">
    <property type="entry name" value="Thioesterase"/>
</dbReference>
<organism evidence="2 3">
    <name type="scientific">Aspergillus puulaauensis</name>
    <dbReference type="NCBI Taxonomy" id="1220207"/>
    <lineage>
        <taxon>Eukaryota</taxon>
        <taxon>Fungi</taxon>
        <taxon>Dikarya</taxon>
        <taxon>Ascomycota</taxon>
        <taxon>Pezizomycotina</taxon>
        <taxon>Eurotiomycetes</taxon>
        <taxon>Eurotiomycetidae</taxon>
        <taxon>Eurotiales</taxon>
        <taxon>Aspergillaceae</taxon>
        <taxon>Aspergillus</taxon>
    </lineage>
</organism>
<dbReference type="Proteomes" id="UP000654913">
    <property type="component" value="Chromosome 2"/>
</dbReference>
<sequence>MLAKPGKVLGLVSSFIYCFLSFPPRGDTEAICVVYLPAYSPDDTAARASTADSIAQITMMSTGARPQVLPLNQSQLQKSVLGKLSRTKIKMAFKKGDYAAYQEVNSTAIKLHRAAARVHPANNLEEYLLTHFIACLDLPDEFDVQSSLFNISITSVNLIRLKKHIKEQLNLAQEIPIITLMVNPTVRALTAALENSQRKHETGAYNPVVTLQSQGNKTPLWLVHPGVGKVLVFLNLAKFLINHKVYTLRARGFNKGEQSFKTINKVIRTYHTTIKQQQPQGPYAIAGYSYRTMLAFKISKVLKSNGDTVCFLRFFNLPPYIKARMRQLNYQEYLLHLSYFLGLMTEDRARELAVDLKSQNAIHKEALASILTEANQARLTKLTLAPEGLTK</sequence>
<dbReference type="GeneID" id="64969905"/>
<dbReference type="Gene3D" id="3.40.50.1820">
    <property type="entry name" value="alpha/beta hydrolase"/>
    <property type="match status" value="1"/>
</dbReference>
<evidence type="ECO:0000259" key="1">
    <source>
        <dbReference type="PROSITE" id="PS50075"/>
    </source>
</evidence>
<dbReference type="Pfam" id="PF00975">
    <property type="entry name" value="Thioesterase"/>
    <property type="match status" value="1"/>
</dbReference>
<evidence type="ECO:0000313" key="3">
    <source>
        <dbReference type="Proteomes" id="UP000654913"/>
    </source>
</evidence>
<dbReference type="OrthoDB" id="10253869at2759"/>
<dbReference type="InterPro" id="IPR036736">
    <property type="entry name" value="ACP-like_sf"/>
</dbReference>
<reference evidence="2" key="2">
    <citation type="submission" date="2021-02" db="EMBL/GenBank/DDBJ databases">
        <title>Aspergillus puulaauensis MK2 genome sequence.</title>
        <authorList>
            <person name="Futagami T."/>
            <person name="Mori K."/>
            <person name="Kadooka C."/>
            <person name="Tanaka T."/>
        </authorList>
    </citation>
    <scope>NUCLEOTIDE SEQUENCE</scope>
    <source>
        <strain evidence="2">MK2</strain>
    </source>
</reference>
<feature type="domain" description="Carrier" evidence="1">
    <location>
        <begin position="119"/>
        <end position="197"/>
    </location>
</feature>
<reference evidence="2" key="1">
    <citation type="submission" date="2021-01" db="EMBL/GenBank/DDBJ databases">
        <authorList>
            <consortium name="Aspergillus puulaauensis MK2 genome sequencing consortium"/>
            <person name="Kazuki M."/>
            <person name="Futagami T."/>
        </authorList>
    </citation>
    <scope>NUCLEOTIDE SEQUENCE</scope>
    <source>
        <strain evidence="2">MK2</strain>
    </source>
</reference>
<dbReference type="RefSeq" id="XP_041552094.1">
    <property type="nucleotide sequence ID" value="XM_041698961.1"/>
</dbReference>
<dbReference type="InterPro" id="IPR009081">
    <property type="entry name" value="PP-bd_ACP"/>
</dbReference>
<dbReference type="InterPro" id="IPR045851">
    <property type="entry name" value="AMP-bd_C_sf"/>
</dbReference>
<proteinExistence type="predicted"/>